<accession>A0AAW2FWD6</accession>
<evidence type="ECO:0000313" key="2">
    <source>
        <dbReference type="Proteomes" id="UP001430953"/>
    </source>
</evidence>
<proteinExistence type="predicted"/>
<organism evidence="1 2">
    <name type="scientific">Cardiocondyla obscurior</name>
    <dbReference type="NCBI Taxonomy" id="286306"/>
    <lineage>
        <taxon>Eukaryota</taxon>
        <taxon>Metazoa</taxon>
        <taxon>Ecdysozoa</taxon>
        <taxon>Arthropoda</taxon>
        <taxon>Hexapoda</taxon>
        <taxon>Insecta</taxon>
        <taxon>Pterygota</taxon>
        <taxon>Neoptera</taxon>
        <taxon>Endopterygota</taxon>
        <taxon>Hymenoptera</taxon>
        <taxon>Apocrita</taxon>
        <taxon>Aculeata</taxon>
        <taxon>Formicoidea</taxon>
        <taxon>Formicidae</taxon>
        <taxon>Myrmicinae</taxon>
        <taxon>Cardiocondyla</taxon>
    </lineage>
</organism>
<dbReference type="Proteomes" id="UP001430953">
    <property type="component" value="Unassembled WGS sequence"/>
</dbReference>
<dbReference type="EMBL" id="JADYXP020000008">
    <property type="protein sequence ID" value="KAL0119126.1"/>
    <property type="molecule type" value="Genomic_DNA"/>
</dbReference>
<name>A0AAW2FWD6_9HYME</name>
<comment type="caution">
    <text evidence="1">The sequence shown here is derived from an EMBL/GenBank/DDBJ whole genome shotgun (WGS) entry which is preliminary data.</text>
</comment>
<dbReference type="AlphaFoldDB" id="A0AAW2FWD6"/>
<gene>
    <name evidence="1" type="ORF">PUN28_009609</name>
</gene>
<keyword evidence="2" id="KW-1185">Reference proteome</keyword>
<sequence length="103" mass="11600">MKREIHSRSIFRGCLPINRLTVPINCQRGGVAAFAPRCSMLNCRRGAEQSAKCCRSLGMALTCRLLPFGEINCKINLYHLTSSFLHHHRWTLVNESCPGINTN</sequence>
<evidence type="ECO:0000313" key="1">
    <source>
        <dbReference type="EMBL" id="KAL0119126.1"/>
    </source>
</evidence>
<protein>
    <submittedName>
        <fullName evidence="1">Uncharacterized protein</fullName>
    </submittedName>
</protein>
<reference evidence="1 2" key="1">
    <citation type="submission" date="2023-03" db="EMBL/GenBank/DDBJ databases">
        <title>High recombination rates correlate with genetic variation in Cardiocondyla obscurior ants.</title>
        <authorList>
            <person name="Errbii M."/>
        </authorList>
    </citation>
    <scope>NUCLEOTIDE SEQUENCE [LARGE SCALE GENOMIC DNA]</scope>
    <source>
        <strain evidence="1">Alpha-2009</strain>
        <tissue evidence="1">Whole body</tissue>
    </source>
</reference>